<keyword evidence="8" id="KW-0418">Kinase</keyword>
<evidence type="ECO:0000313" key="8">
    <source>
        <dbReference type="EMBL" id="KAF7822796.1"/>
    </source>
</evidence>
<dbReference type="PROSITE" id="PS50948">
    <property type="entry name" value="PAN"/>
    <property type="match status" value="1"/>
</dbReference>
<protein>
    <submittedName>
        <fullName evidence="8">G-type lectin S-receptor-like serine/threonine-protein kinase</fullName>
    </submittedName>
</protein>
<evidence type="ECO:0000313" key="9">
    <source>
        <dbReference type="Proteomes" id="UP000634136"/>
    </source>
</evidence>
<dbReference type="InterPro" id="IPR036426">
    <property type="entry name" value="Bulb-type_lectin_dom_sf"/>
</dbReference>
<dbReference type="InterPro" id="IPR001480">
    <property type="entry name" value="Bulb-type_lectin_dom"/>
</dbReference>
<accession>A0A834TKJ4</accession>
<sequence>MITPSQTMRDQQNETLVSAGEIFVAGFFTPENSNSRYLGIWYRNIPERTIVWVANREKPLPDKSGVLKIDSDTGILSIFDSKGVETWSSNASKKAVKMKPIVQLLDSGNLVVRDEKEGILWQSFDYPGDTFLPGMKIGSNLRTGQYMALTSWKTMQDPTPGDYSLKIDTHGLPQLIVTQGSAIKYRAGSWNGLGFTGTPELRAMKSVKFLFDLSKDGIFYEYELLNSSTLMRSRLIPEGYPVRLIWSPRESRWDVFYPSQYDLCESYATCGANTNCNVNGSLVCECLRGFKEGKLVGSSGCVRTNPLGCNKGDSFQKYEGMKLPDTSSSWYDKTINLGDCEKLCLRNCSCTAYSSLNISEGGGSGCLHWFNDIVDLRQLSQGGQDFYIRVSITANLTVNNRSLDKKKLAGIVVGCTIFILGILVLGLTIWLQKNKVAKSGLWKDKRENEDIDLPIFQFSTISNATNQFSESNKLGQGGFGPVYKAWRLWIEEKPIELMGEMLHNSINASEVLRCIQVGLLCVQRRPEDRPNMSSVVLMLNGERLLPEPTQPGFYTGRDNPTQLDSTTKSCEEYSMNEVSISLDAR</sequence>
<feature type="domain" description="Apple" evidence="7">
    <location>
        <begin position="309"/>
        <end position="391"/>
    </location>
</feature>
<proteinExistence type="predicted"/>
<dbReference type="CDD" id="cd00028">
    <property type="entry name" value="B_lectin"/>
    <property type="match status" value="1"/>
</dbReference>
<keyword evidence="5" id="KW-1133">Transmembrane helix</keyword>
<keyword evidence="9" id="KW-1185">Reference proteome</keyword>
<evidence type="ECO:0000256" key="1">
    <source>
        <dbReference type="ARBA" id="ARBA00022729"/>
    </source>
</evidence>
<dbReference type="GO" id="GO:0048544">
    <property type="term" value="P:recognition of pollen"/>
    <property type="evidence" value="ECO:0007669"/>
    <property type="project" value="InterPro"/>
</dbReference>
<feature type="region of interest" description="Disordered" evidence="4">
    <location>
        <begin position="548"/>
        <end position="568"/>
    </location>
</feature>
<keyword evidence="5" id="KW-0812">Transmembrane</keyword>
<dbReference type="Pfam" id="PF08276">
    <property type="entry name" value="PAN_2"/>
    <property type="match status" value="1"/>
</dbReference>
<dbReference type="GO" id="GO:0016301">
    <property type="term" value="F:kinase activity"/>
    <property type="evidence" value="ECO:0007669"/>
    <property type="project" value="UniProtKB-KW"/>
</dbReference>
<dbReference type="InterPro" id="IPR011009">
    <property type="entry name" value="Kinase-like_dom_sf"/>
</dbReference>
<dbReference type="AlphaFoldDB" id="A0A834TKJ4"/>
<keyword evidence="5" id="KW-0472">Membrane</keyword>
<keyword evidence="3" id="KW-0325">Glycoprotein</keyword>
<dbReference type="PANTHER" id="PTHR32444:SF242">
    <property type="entry name" value="G-TYPE LECTIN S-RECEPTOR-LIKE SERINE_THREONINE-PROTEIN KINASE RKS1"/>
    <property type="match status" value="1"/>
</dbReference>
<dbReference type="CDD" id="cd01098">
    <property type="entry name" value="PAN_AP_plant"/>
    <property type="match status" value="1"/>
</dbReference>
<dbReference type="Proteomes" id="UP000634136">
    <property type="component" value="Unassembled WGS sequence"/>
</dbReference>
<dbReference type="FunFam" id="2.90.10.10:FF:000029">
    <property type="entry name" value="G-type lectin S-receptor-like serine/threonine-protein kinase"/>
    <property type="match status" value="1"/>
</dbReference>
<dbReference type="Pfam" id="PF01453">
    <property type="entry name" value="B_lectin"/>
    <property type="match status" value="1"/>
</dbReference>
<dbReference type="SMART" id="SM00473">
    <property type="entry name" value="PAN_AP"/>
    <property type="match status" value="1"/>
</dbReference>
<dbReference type="PROSITE" id="PS50927">
    <property type="entry name" value="BULB_LECTIN"/>
    <property type="match status" value="1"/>
</dbReference>
<keyword evidence="1" id="KW-0732">Signal</keyword>
<dbReference type="Gene3D" id="3.50.4.10">
    <property type="entry name" value="Hepatocyte Growth Factor"/>
    <property type="match status" value="1"/>
</dbReference>
<dbReference type="Pfam" id="PF00954">
    <property type="entry name" value="S_locus_glycop"/>
    <property type="match status" value="1"/>
</dbReference>
<comment type="caution">
    <text evidence="8">The sequence shown here is derived from an EMBL/GenBank/DDBJ whole genome shotgun (WGS) entry which is preliminary data.</text>
</comment>
<dbReference type="Gene3D" id="2.90.10.10">
    <property type="entry name" value="Bulb-type lectin domain"/>
    <property type="match status" value="1"/>
</dbReference>
<dbReference type="SUPFAM" id="SSF56112">
    <property type="entry name" value="Protein kinase-like (PK-like)"/>
    <property type="match status" value="1"/>
</dbReference>
<name>A0A834TKJ4_9FABA</name>
<dbReference type="Gene3D" id="3.30.200.20">
    <property type="entry name" value="Phosphorylase Kinase, domain 1"/>
    <property type="match status" value="1"/>
</dbReference>
<gene>
    <name evidence="8" type="ORF">G2W53_020940</name>
</gene>
<organism evidence="8 9">
    <name type="scientific">Senna tora</name>
    <dbReference type="NCBI Taxonomy" id="362788"/>
    <lineage>
        <taxon>Eukaryota</taxon>
        <taxon>Viridiplantae</taxon>
        <taxon>Streptophyta</taxon>
        <taxon>Embryophyta</taxon>
        <taxon>Tracheophyta</taxon>
        <taxon>Spermatophyta</taxon>
        <taxon>Magnoliopsida</taxon>
        <taxon>eudicotyledons</taxon>
        <taxon>Gunneridae</taxon>
        <taxon>Pentapetalae</taxon>
        <taxon>rosids</taxon>
        <taxon>fabids</taxon>
        <taxon>Fabales</taxon>
        <taxon>Fabaceae</taxon>
        <taxon>Caesalpinioideae</taxon>
        <taxon>Cassia clade</taxon>
        <taxon>Senna</taxon>
    </lineage>
</organism>
<dbReference type="OrthoDB" id="785331at2759"/>
<evidence type="ECO:0000256" key="4">
    <source>
        <dbReference type="SAM" id="MobiDB-lite"/>
    </source>
</evidence>
<keyword evidence="8" id="KW-0430">Lectin</keyword>
<feature type="transmembrane region" description="Helical" evidence="5">
    <location>
        <begin position="408"/>
        <end position="431"/>
    </location>
</feature>
<dbReference type="InterPro" id="IPR003609">
    <property type="entry name" value="Pan_app"/>
</dbReference>
<dbReference type="InterPro" id="IPR000858">
    <property type="entry name" value="S_locus_glycoprot_dom"/>
</dbReference>
<keyword evidence="2" id="KW-1015">Disulfide bond</keyword>
<feature type="compositionally biased region" description="Polar residues" evidence="4">
    <location>
        <begin position="558"/>
        <end position="568"/>
    </location>
</feature>
<keyword evidence="8" id="KW-0808">Transferase</keyword>
<dbReference type="SMART" id="SM00108">
    <property type="entry name" value="B_lectin"/>
    <property type="match status" value="1"/>
</dbReference>
<keyword evidence="8" id="KW-0675">Receptor</keyword>
<dbReference type="GO" id="GO:0030246">
    <property type="term" value="F:carbohydrate binding"/>
    <property type="evidence" value="ECO:0007669"/>
    <property type="project" value="UniProtKB-KW"/>
</dbReference>
<evidence type="ECO:0000256" key="5">
    <source>
        <dbReference type="SAM" id="Phobius"/>
    </source>
</evidence>
<dbReference type="SUPFAM" id="SSF51110">
    <property type="entry name" value="alpha-D-mannose-specific plant lectins"/>
    <property type="match status" value="1"/>
</dbReference>
<evidence type="ECO:0000256" key="3">
    <source>
        <dbReference type="ARBA" id="ARBA00023180"/>
    </source>
</evidence>
<evidence type="ECO:0000256" key="2">
    <source>
        <dbReference type="ARBA" id="ARBA00023157"/>
    </source>
</evidence>
<feature type="domain" description="Bulb-type lectin" evidence="6">
    <location>
        <begin position="1"/>
        <end position="125"/>
    </location>
</feature>
<reference evidence="8" key="1">
    <citation type="submission" date="2020-09" db="EMBL/GenBank/DDBJ databases">
        <title>Genome-Enabled Discovery of Anthraquinone Biosynthesis in Senna tora.</title>
        <authorList>
            <person name="Kang S.-H."/>
            <person name="Pandey R.P."/>
            <person name="Lee C.-M."/>
            <person name="Sim J.-S."/>
            <person name="Jeong J.-T."/>
            <person name="Choi B.-S."/>
            <person name="Jung M."/>
            <person name="Ginzburg D."/>
            <person name="Zhao K."/>
            <person name="Won S.Y."/>
            <person name="Oh T.-J."/>
            <person name="Yu Y."/>
            <person name="Kim N.-H."/>
            <person name="Lee O.R."/>
            <person name="Lee T.-H."/>
            <person name="Bashyal P."/>
            <person name="Kim T.-S."/>
            <person name="Lee W.-H."/>
            <person name="Kawkins C."/>
            <person name="Kim C.-K."/>
            <person name="Kim J.S."/>
            <person name="Ahn B.O."/>
            <person name="Rhee S.Y."/>
            <person name="Sohng J.K."/>
        </authorList>
    </citation>
    <scope>NUCLEOTIDE SEQUENCE</scope>
    <source>
        <tissue evidence="8">Leaf</tissue>
    </source>
</reference>
<dbReference type="EMBL" id="JAAIUW010000007">
    <property type="protein sequence ID" value="KAF7822796.1"/>
    <property type="molecule type" value="Genomic_DNA"/>
</dbReference>
<evidence type="ECO:0000259" key="6">
    <source>
        <dbReference type="PROSITE" id="PS50927"/>
    </source>
</evidence>
<evidence type="ECO:0000259" key="7">
    <source>
        <dbReference type="PROSITE" id="PS50948"/>
    </source>
</evidence>
<dbReference type="PANTHER" id="PTHR32444">
    <property type="entry name" value="BULB-TYPE LECTIN DOMAIN-CONTAINING PROTEIN"/>
    <property type="match status" value="1"/>
</dbReference>